<feature type="compositionally biased region" description="Polar residues" evidence="1">
    <location>
        <begin position="1"/>
        <end position="17"/>
    </location>
</feature>
<gene>
    <name evidence="2" type="ORF">PDE001_LOCUS2851</name>
</gene>
<evidence type="ECO:0000256" key="1">
    <source>
        <dbReference type="SAM" id="MobiDB-lite"/>
    </source>
</evidence>
<evidence type="ECO:0000313" key="3">
    <source>
        <dbReference type="Proteomes" id="UP001162029"/>
    </source>
</evidence>
<evidence type="ECO:0000313" key="2">
    <source>
        <dbReference type="EMBL" id="CAI5723206.1"/>
    </source>
</evidence>
<name>A0AAV0TKZ0_9STRA</name>
<protein>
    <submittedName>
        <fullName evidence="2">Uncharacterized protein</fullName>
    </submittedName>
</protein>
<reference evidence="2" key="1">
    <citation type="submission" date="2022-12" db="EMBL/GenBank/DDBJ databases">
        <authorList>
            <person name="Webb A."/>
        </authorList>
    </citation>
    <scope>NUCLEOTIDE SEQUENCE</scope>
    <source>
        <strain evidence="2">Pd1</strain>
    </source>
</reference>
<proteinExistence type="predicted"/>
<organism evidence="2 3">
    <name type="scientific">Peronospora destructor</name>
    <dbReference type="NCBI Taxonomy" id="86335"/>
    <lineage>
        <taxon>Eukaryota</taxon>
        <taxon>Sar</taxon>
        <taxon>Stramenopiles</taxon>
        <taxon>Oomycota</taxon>
        <taxon>Peronosporomycetes</taxon>
        <taxon>Peronosporales</taxon>
        <taxon>Peronosporaceae</taxon>
        <taxon>Peronospora</taxon>
    </lineage>
</organism>
<accession>A0AAV0TKZ0</accession>
<dbReference type="AlphaFoldDB" id="A0AAV0TKZ0"/>
<feature type="region of interest" description="Disordered" evidence="1">
    <location>
        <begin position="1"/>
        <end position="48"/>
    </location>
</feature>
<sequence length="256" mass="28217">MVSRMKTTWSNRGSHTRNIGRAGVPTQQYSGRAGVPTRDISGRAGAPTREYGGRAEALASRDDSYFTSSEFYLEANEIPRIDAPASALVNVIEYADGAPQRRRVLEVASPPRDASSITRLPGLSWKYFLRDLKDGGIEQVCLITDEAIDSTFAVSDGELPSRQPSAEPKSAREERFATQSWNALRESGNPVYDIAREYADVFLDKMPAELATDRGVQHEIDLVPGSKYCVTPSSECIYWASRPSPCAPITRHCGQR</sequence>
<dbReference type="EMBL" id="CANTFM010000491">
    <property type="protein sequence ID" value="CAI5723206.1"/>
    <property type="molecule type" value="Genomic_DNA"/>
</dbReference>
<comment type="caution">
    <text evidence="2">The sequence shown here is derived from an EMBL/GenBank/DDBJ whole genome shotgun (WGS) entry which is preliminary data.</text>
</comment>
<dbReference type="Proteomes" id="UP001162029">
    <property type="component" value="Unassembled WGS sequence"/>
</dbReference>
<keyword evidence="3" id="KW-1185">Reference proteome</keyword>